<dbReference type="EMBL" id="JBHSNC010000056">
    <property type="protein sequence ID" value="MFC5531854.1"/>
    <property type="molecule type" value="Genomic_DNA"/>
</dbReference>
<evidence type="ECO:0000313" key="1">
    <source>
        <dbReference type="EMBL" id="MFC5531854.1"/>
    </source>
</evidence>
<protein>
    <submittedName>
        <fullName evidence="1">Winged helix-turn-helix domain-containing protein</fullName>
    </submittedName>
</protein>
<accession>A0ABW0R3P0</accession>
<proteinExistence type="predicted"/>
<dbReference type="RefSeq" id="WP_378113813.1">
    <property type="nucleotide sequence ID" value="NZ_JBHSNC010000056.1"/>
</dbReference>
<keyword evidence="2" id="KW-1185">Reference proteome</keyword>
<gene>
    <name evidence="1" type="ORF">ACFPQ4_20765</name>
</gene>
<dbReference type="Pfam" id="PF06224">
    <property type="entry name" value="AlkZ-like"/>
    <property type="match status" value="1"/>
</dbReference>
<organism evidence="1 2">
    <name type="scientific">Cohnella yongneupensis</name>
    <dbReference type="NCBI Taxonomy" id="425006"/>
    <lineage>
        <taxon>Bacteria</taxon>
        <taxon>Bacillati</taxon>
        <taxon>Bacillota</taxon>
        <taxon>Bacilli</taxon>
        <taxon>Bacillales</taxon>
        <taxon>Paenibacillaceae</taxon>
        <taxon>Cohnella</taxon>
    </lineage>
</organism>
<name>A0ABW0R3P0_9BACL</name>
<comment type="caution">
    <text evidence="1">The sequence shown here is derived from an EMBL/GenBank/DDBJ whole genome shotgun (WGS) entry which is preliminary data.</text>
</comment>
<dbReference type="Proteomes" id="UP001596108">
    <property type="component" value="Unassembled WGS sequence"/>
</dbReference>
<dbReference type="PANTHER" id="PTHR30528:SF0">
    <property type="entry name" value="CYTOPLASMIC PROTEIN"/>
    <property type="match status" value="1"/>
</dbReference>
<evidence type="ECO:0000313" key="2">
    <source>
        <dbReference type="Proteomes" id="UP001596108"/>
    </source>
</evidence>
<reference evidence="2" key="1">
    <citation type="journal article" date="2019" name="Int. J. Syst. Evol. Microbiol.">
        <title>The Global Catalogue of Microorganisms (GCM) 10K type strain sequencing project: providing services to taxonomists for standard genome sequencing and annotation.</title>
        <authorList>
            <consortium name="The Broad Institute Genomics Platform"/>
            <consortium name="The Broad Institute Genome Sequencing Center for Infectious Disease"/>
            <person name="Wu L."/>
            <person name="Ma J."/>
        </authorList>
    </citation>
    <scope>NUCLEOTIDE SEQUENCE [LARGE SCALE GENOMIC DNA]</scope>
    <source>
        <strain evidence="2">CGMCC 1.18578</strain>
    </source>
</reference>
<dbReference type="InterPro" id="IPR009351">
    <property type="entry name" value="AlkZ-like"/>
</dbReference>
<dbReference type="PANTHER" id="PTHR30528">
    <property type="entry name" value="CYTOPLASMIC PROTEIN"/>
    <property type="match status" value="1"/>
</dbReference>
<sequence>MSDYRLTKAQARAFLLAKHGLIGEYKFKGKQGVVEFVEQAGCIQFDPIDACGKNAELVLQSRVSDFTKEMLNELLYKDRKLVDYFDKQLSIIPADDWKYFERTRGLYRNHGRSRDKVDSVADEVKQFIREQGPACSKDVPLKETVDWSWSPTTLSRAVLETLYFCGDLIVHHKKGTIKYYALAEDHIDSAVLSDEDPNKTDADYTKWMVLRRIRSVGMLWNKPSDAWLGIDRLKAQDRKDAFASLIADRSIVACSVEGIADPLYIGMADEPLLRAVLSSDPDPIRRVEFIAPLDNLIWDRKLIKALFDFDYKWEIYTPVAERKYGYYVLPVLYGDAFIGRIEVVADKKTKQLNLIGYWLEKGAEPDKAFRKLLRQRLERFAAFNGCENVRDERNFISK</sequence>